<keyword evidence="2" id="KW-1185">Reference proteome</keyword>
<dbReference type="InterPro" id="IPR003787">
    <property type="entry name" value="Sulphur_relay_DsrE/F-like"/>
</dbReference>
<accession>A0A0S6VWW5</accession>
<dbReference type="HOGENOM" id="CLU_167520_1_0_0"/>
<dbReference type="InterPro" id="IPR027396">
    <property type="entry name" value="DsrEFH-like"/>
</dbReference>
<organism evidence="1">
    <name type="scientific">Candidatus Moduliflexus flocculans</name>
    <dbReference type="NCBI Taxonomy" id="1499966"/>
    <lineage>
        <taxon>Bacteria</taxon>
        <taxon>Candidatus Moduliflexota</taxon>
        <taxon>Candidatus Moduliflexia</taxon>
        <taxon>Candidatus Moduliflexales</taxon>
        <taxon>Candidatus Moduliflexaceae</taxon>
    </lineage>
</organism>
<reference evidence="1" key="1">
    <citation type="journal article" date="2015" name="PeerJ">
        <title>First genomic representation of candidate bacterial phylum KSB3 points to enhanced environmental sensing as a trigger of wastewater bulking.</title>
        <authorList>
            <person name="Sekiguchi Y."/>
            <person name="Ohashi A."/>
            <person name="Parks D.H."/>
            <person name="Yamauchi T."/>
            <person name="Tyson G.W."/>
            <person name="Hugenholtz P."/>
        </authorList>
    </citation>
    <scope>NUCLEOTIDE SEQUENCE [LARGE SCALE GENOMIC DNA]</scope>
</reference>
<gene>
    <name evidence="1" type="ORF">U14_01161</name>
</gene>
<protein>
    <submittedName>
        <fullName evidence="1">Putative cytoplasmic protein</fullName>
    </submittedName>
</protein>
<proteinExistence type="predicted"/>
<dbReference type="EMBL" id="DF820455">
    <property type="protein sequence ID" value="GAK49937.1"/>
    <property type="molecule type" value="Genomic_DNA"/>
</dbReference>
<dbReference type="Proteomes" id="UP000030700">
    <property type="component" value="Unassembled WGS sequence"/>
</dbReference>
<dbReference type="Gene3D" id="3.40.1260.10">
    <property type="entry name" value="DsrEFH-like"/>
    <property type="match status" value="1"/>
</dbReference>
<sequence length="116" mass="12516">MQKKIALFAFNGEPMCFVHVLLNALDMQAKGYDVAVIIEGSATKLIAALAEPDAPFADLYRQVKEAKLIHAVCQACASKMGTLEAAKAQGLPMNKDMSGHPSMGAYIEQGYHIVTF</sequence>
<name>A0A0S6VWW5_9BACT</name>
<evidence type="ECO:0000313" key="1">
    <source>
        <dbReference type="EMBL" id="GAK49937.1"/>
    </source>
</evidence>
<dbReference type="AlphaFoldDB" id="A0A0S6VWW5"/>
<dbReference type="STRING" id="1499966.U14_01161"/>
<evidence type="ECO:0000313" key="2">
    <source>
        <dbReference type="Proteomes" id="UP000030700"/>
    </source>
</evidence>
<dbReference type="SUPFAM" id="SSF75169">
    <property type="entry name" value="DsrEFH-like"/>
    <property type="match status" value="1"/>
</dbReference>
<dbReference type="Pfam" id="PF02635">
    <property type="entry name" value="DsrE"/>
    <property type="match status" value="1"/>
</dbReference>